<sequence>MRLFFGIPIQIQFEMTELYLMPALACLSLSRVFRDGGHLALDVIPGGLSGPHWHLLRIFRLLLAAGFFAAVTYMSGQFAFEAFAQGEVEFGAVDWPLGWAYLTVPLGCGILMVRLLYEATEEGVSNTSS</sequence>
<keyword evidence="6 9" id="KW-1133">Transmembrane helix</keyword>
<comment type="subunit">
    <text evidence="9">The complex comprises the extracytoplasmic solute receptor protein and the two transmembrane proteins.</text>
</comment>
<dbReference type="PANTHER" id="PTHR35011:SF10">
    <property type="entry name" value="TRAP TRANSPORTER SMALL PERMEASE PROTEIN"/>
    <property type="match status" value="1"/>
</dbReference>
<evidence type="ECO:0000259" key="10">
    <source>
        <dbReference type="Pfam" id="PF04290"/>
    </source>
</evidence>
<dbReference type="Proteomes" id="UP000664096">
    <property type="component" value="Unassembled WGS sequence"/>
</dbReference>
<evidence type="ECO:0000313" key="12">
    <source>
        <dbReference type="Proteomes" id="UP000664096"/>
    </source>
</evidence>
<comment type="caution">
    <text evidence="9">Lacks conserved residue(s) required for the propagation of feature annotation.</text>
</comment>
<proteinExistence type="inferred from homology"/>
<dbReference type="GO" id="GO:0022857">
    <property type="term" value="F:transmembrane transporter activity"/>
    <property type="evidence" value="ECO:0007669"/>
    <property type="project" value="UniProtKB-UniRule"/>
</dbReference>
<dbReference type="InterPro" id="IPR055348">
    <property type="entry name" value="DctQ"/>
</dbReference>
<keyword evidence="7 9" id="KW-0472">Membrane</keyword>
<gene>
    <name evidence="11" type="ORF">JF539_01655</name>
</gene>
<dbReference type="GO" id="GO:0005886">
    <property type="term" value="C:plasma membrane"/>
    <property type="evidence" value="ECO:0007669"/>
    <property type="project" value="UniProtKB-SubCell"/>
</dbReference>
<evidence type="ECO:0000256" key="2">
    <source>
        <dbReference type="ARBA" id="ARBA00022448"/>
    </source>
</evidence>
<comment type="function">
    <text evidence="9">Part of the tripartite ATP-independent periplasmic (TRAP) transport system.</text>
</comment>
<dbReference type="Pfam" id="PF04290">
    <property type="entry name" value="DctQ"/>
    <property type="match status" value="1"/>
</dbReference>
<reference evidence="11" key="1">
    <citation type="submission" date="2020-12" db="EMBL/GenBank/DDBJ databases">
        <title>Oil enriched cultivation method for isolating marine PHA-producing bacteria.</title>
        <authorList>
            <person name="Zheng W."/>
            <person name="Yu S."/>
            <person name="Huang Y."/>
        </authorList>
    </citation>
    <scope>NUCLEOTIDE SEQUENCE</scope>
    <source>
        <strain evidence="11">SY-2-12</strain>
    </source>
</reference>
<keyword evidence="2 9" id="KW-0813">Transport</keyword>
<feature type="domain" description="Tripartite ATP-independent periplasmic transporters DctQ component" evidence="10">
    <location>
        <begin position="1"/>
        <end position="119"/>
    </location>
</feature>
<dbReference type="InterPro" id="IPR007387">
    <property type="entry name" value="TRAP_DctQ"/>
</dbReference>
<comment type="similarity">
    <text evidence="8 9">Belongs to the TRAP transporter small permease family.</text>
</comment>
<evidence type="ECO:0000256" key="7">
    <source>
        <dbReference type="ARBA" id="ARBA00023136"/>
    </source>
</evidence>
<evidence type="ECO:0000256" key="8">
    <source>
        <dbReference type="ARBA" id="ARBA00038436"/>
    </source>
</evidence>
<keyword evidence="3" id="KW-1003">Cell membrane</keyword>
<evidence type="ECO:0000256" key="1">
    <source>
        <dbReference type="ARBA" id="ARBA00004429"/>
    </source>
</evidence>
<keyword evidence="5 9" id="KW-0812">Transmembrane</keyword>
<feature type="transmembrane region" description="Helical" evidence="9">
    <location>
        <begin position="99"/>
        <end position="117"/>
    </location>
</feature>
<dbReference type="AlphaFoldDB" id="A0A939EAF4"/>
<protein>
    <recommendedName>
        <fullName evidence="9">TRAP transporter small permease protein</fullName>
    </recommendedName>
</protein>
<evidence type="ECO:0000256" key="9">
    <source>
        <dbReference type="RuleBase" id="RU369079"/>
    </source>
</evidence>
<accession>A0A939EAF4</accession>
<keyword evidence="4 9" id="KW-0997">Cell inner membrane</keyword>
<dbReference type="EMBL" id="JAEKJZ010000001">
    <property type="protein sequence ID" value="MBN9669022.1"/>
    <property type="molecule type" value="Genomic_DNA"/>
</dbReference>
<evidence type="ECO:0000256" key="4">
    <source>
        <dbReference type="ARBA" id="ARBA00022519"/>
    </source>
</evidence>
<dbReference type="GO" id="GO:0015740">
    <property type="term" value="P:C4-dicarboxylate transport"/>
    <property type="evidence" value="ECO:0007669"/>
    <property type="project" value="TreeGrafter"/>
</dbReference>
<comment type="subcellular location">
    <subcellularLocation>
        <location evidence="1 9">Cell inner membrane</location>
        <topology evidence="1 9">Multi-pass membrane protein</topology>
    </subcellularLocation>
</comment>
<evidence type="ECO:0000256" key="5">
    <source>
        <dbReference type="ARBA" id="ARBA00022692"/>
    </source>
</evidence>
<evidence type="ECO:0000313" key="11">
    <source>
        <dbReference type="EMBL" id="MBN9669022.1"/>
    </source>
</evidence>
<name>A0A939EAF4_9HYPH</name>
<dbReference type="PANTHER" id="PTHR35011">
    <property type="entry name" value="2,3-DIKETO-L-GULONATE TRAP TRANSPORTER SMALL PERMEASE PROTEIN YIAM"/>
    <property type="match status" value="1"/>
</dbReference>
<evidence type="ECO:0000256" key="6">
    <source>
        <dbReference type="ARBA" id="ARBA00022989"/>
    </source>
</evidence>
<evidence type="ECO:0000256" key="3">
    <source>
        <dbReference type="ARBA" id="ARBA00022475"/>
    </source>
</evidence>
<organism evidence="11 12">
    <name type="scientific">Roseibium aggregatum</name>
    <dbReference type="NCBI Taxonomy" id="187304"/>
    <lineage>
        <taxon>Bacteria</taxon>
        <taxon>Pseudomonadati</taxon>
        <taxon>Pseudomonadota</taxon>
        <taxon>Alphaproteobacteria</taxon>
        <taxon>Hyphomicrobiales</taxon>
        <taxon>Stappiaceae</taxon>
        <taxon>Roseibium</taxon>
    </lineage>
</organism>
<feature type="transmembrane region" description="Helical" evidence="9">
    <location>
        <begin position="58"/>
        <end position="79"/>
    </location>
</feature>
<comment type="caution">
    <text evidence="11">The sequence shown here is derived from an EMBL/GenBank/DDBJ whole genome shotgun (WGS) entry which is preliminary data.</text>
</comment>